<keyword evidence="2 9" id="KW-0812">Transmembrane</keyword>
<gene>
    <name evidence="11" type="ORF">BJ981_003052</name>
</gene>
<evidence type="ECO:0000256" key="6">
    <source>
        <dbReference type="ARBA" id="ARBA00022989"/>
    </source>
</evidence>
<dbReference type="Gene3D" id="3.40.50.1000">
    <property type="entry name" value="HAD superfamily/HAD-like"/>
    <property type="match status" value="2"/>
</dbReference>
<evidence type="ECO:0000256" key="8">
    <source>
        <dbReference type="ARBA" id="ARBA00049360"/>
    </source>
</evidence>
<feature type="domain" description="Cation-transporting P-type ATPase N-terminal" evidence="10">
    <location>
        <begin position="607"/>
        <end position="678"/>
    </location>
</feature>
<dbReference type="GO" id="GO:0016887">
    <property type="term" value="F:ATP hydrolysis activity"/>
    <property type="evidence" value="ECO:0007669"/>
    <property type="project" value="InterPro"/>
</dbReference>
<keyword evidence="4" id="KW-0067">ATP-binding</keyword>
<dbReference type="SUPFAM" id="SSF81665">
    <property type="entry name" value="Calcium ATPase, transmembrane domain M"/>
    <property type="match status" value="1"/>
</dbReference>
<dbReference type="InterPro" id="IPR001757">
    <property type="entry name" value="P_typ_ATPase"/>
</dbReference>
<dbReference type="InterPro" id="IPR044492">
    <property type="entry name" value="P_typ_ATPase_HD_dom"/>
</dbReference>
<dbReference type="Gene3D" id="2.70.150.10">
    <property type="entry name" value="Calcium-transporting ATPase, cytoplasmic transduction domain A"/>
    <property type="match status" value="1"/>
</dbReference>
<feature type="transmembrane region" description="Helical" evidence="9">
    <location>
        <begin position="1436"/>
        <end position="1456"/>
    </location>
</feature>
<comment type="catalytic activity">
    <reaction evidence="8">
        <text>ATP + H2O = ADP + phosphate + H(+)</text>
        <dbReference type="Rhea" id="RHEA:13065"/>
        <dbReference type="ChEBI" id="CHEBI:15377"/>
        <dbReference type="ChEBI" id="CHEBI:15378"/>
        <dbReference type="ChEBI" id="CHEBI:30616"/>
        <dbReference type="ChEBI" id="CHEBI:43474"/>
        <dbReference type="ChEBI" id="CHEBI:456216"/>
    </reaction>
</comment>
<dbReference type="InterPro" id="IPR036412">
    <property type="entry name" value="HAD-like_sf"/>
</dbReference>
<comment type="subcellular location">
    <subcellularLocation>
        <location evidence="1">Cell membrane</location>
        <topology evidence="1">Multi-pass membrane protein</topology>
    </subcellularLocation>
</comment>
<evidence type="ECO:0000256" key="3">
    <source>
        <dbReference type="ARBA" id="ARBA00022741"/>
    </source>
</evidence>
<keyword evidence="12" id="KW-1185">Reference proteome</keyword>
<evidence type="ECO:0000256" key="7">
    <source>
        <dbReference type="ARBA" id="ARBA00023136"/>
    </source>
</evidence>
<evidence type="ECO:0000313" key="12">
    <source>
        <dbReference type="Proteomes" id="UP000588112"/>
    </source>
</evidence>
<dbReference type="SFLD" id="SFLDG00002">
    <property type="entry name" value="C1.7:_P-type_atpase_like"/>
    <property type="match status" value="1"/>
</dbReference>
<dbReference type="Pfam" id="PF00122">
    <property type="entry name" value="E1-E2_ATPase"/>
    <property type="match status" value="1"/>
</dbReference>
<evidence type="ECO:0000313" key="11">
    <source>
        <dbReference type="EMBL" id="MBB5627353.1"/>
    </source>
</evidence>
<dbReference type="Gene3D" id="3.40.1110.10">
    <property type="entry name" value="Calcium-transporting ATPase, cytoplasmic domain N"/>
    <property type="match status" value="1"/>
</dbReference>
<dbReference type="RefSeq" id="WP_239139496.1">
    <property type="nucleotide sequence ID" value="NZ_BOOS01000036.1"/>
</dbReference>
<dbReference type="InterPro" id="IPR023299">
    <property type="entry name" value="ATPase_P-typ_cyto_dom_N"/>
</dbReference>
<dbReference type="GO" id="GO:0005524">
    <property type="term" value="F:ATP binding"/>
    <property type="evidence" value="ECO:0007669"/>
    <property type="project" value="UniProtKB-KW"/>
</dbReference>
<keyword evidence="6 9" id="KW-1133">Transmembrane helix</keyword>
<dbReference type="PRINTS" id="PR00119">
    <property type="entry name" value="CATATPASE"/>
</dbReference>
<evidence type="ECO:0000256" key="4">
    <source>
        <dbReference type="ARBA" id="ARBA00022840"/>
    </source>
</evidence>
<keyword evidence="11" id="KW-0378">Hydrolase</keyword>
<dbReference type="PRINTS" id="PR00120">
    <property type="entry name" value="HATPASE"/>
</dbReference>
<dbReference type="GO" id="GO:0005886">
    <property type="term" value="C:plasma membrane"/>
    <property type="evidence" value="ECO:0007669"/>
    <property type="project" value="UniProtKB-SubCell"/>
</dbReference>
<keyword evidence="7 9" id="KW-0472">Membrane</keyword>
<evidence type="ECO:0000256" key="2">
    <source>
        <dbReference type="ARBA" id="ARBA00022692"/>
    </source>
</evidence>
<keyword evidence="3" id="KW-0547">Nucleotide-binding</keyword>
<organism evidence="11 12">
    <name type="scientific">Sphaerisporangium krabiense</name>
    <dbReference type="NCBI Taxonomy" id="763782"/>
    <lineage>
        <taxon>Bacteria</taxon>
        <taxon>Bacillati</taxon>
        <taxon>Actinomycetota</taxon>
        <taxon>Actinomycetes</taxon>
        <taxon>Streptosporangiales</taxon>
        <taxon>Streptosporangiaceae</taxon>
        <taxon>Sphaerisporangium</taxon>
    </lineage>
</organism>
<dbReference type="InterPro" id="IPR004014">
    <property type="entry name" value="ATPase_P-typ_cation-transptr_N"/>
</dbReference>
<dbReference type="InterPro" id="IPR023214">
    <property type="entry name" value="HAD_sf"/>
</dbReference>
<dbReference type="SUPFAM" id="SSF56784">
    <property type="entry name" value="HAD-like"/>
    <property type="match status" value="1"/>
</dbReference>
<dbReference type="Pfam" id="PF00689">
    <property type="entry name" value="Cation_ATPase_C"/>
    <property type="match status" value="1"/>
</dbReference>
<dbReference type="SMART" id="SM00831">
    <property type="entry name" value="Cation_ATPase_N"/>
    <property type="match status" value="1"/>
</dbReference>
<protein>
    <submittedName>
        <fullName evidence="11">Cation-transporting ATPase I</fullName>
        <ecNumber evidence="11">3.6.3.-</ecNumber>
    </submittedName>
</protein>
<dbReference type="NCBIfam" id="TIGR01494">
    <property type="entry name" value="ATPase_P-type"/>
    <property type="match status" value="2"/>
</dbReference>
<evidence type="ECO:0000256" key="1">
    <source>
        <dbReference type="ARBA" id="ARBA00004651"/>
    </source>
</evidence>
<feature type="transmembrane region" description="Helical" evidence="9">
    <location>
        <begin position="1404"/>
        <end position="1424"/>
    </location>
</feature>
<dbReference type="Proteomes" id="UP000588112">
    <property type="component" value="Unassembled WGS sequence"/>
</dbReference>
<dbReference type="SUPFAM" id="SSF81653">
    <property type="entry name" value="Calcium ATPase, transduction domain A"/>
    <property type="match status" value="1"/>
</dbReference>
<dbReference type="Gene3D" id="1.20.1110.10">
    <property type="entry name" value="Calcium-transporting ATPase, transmembrane domain"/>
    <property type="match status" value="2"/>
</dbReference>
<evidence type="ECO:0000256" key="9">
    <source>
        <dbReference type="SAM" id="Phobius"/>
    </source>
</evidence>
<dbReference type="InterPro" id="IPR023298">
    <property type="entry name" value="ATPase_P-typ_TM_dom_sf"/>
</dbReference>
<dbReference type="InterPro" id="IPR008250">
    <property type="entry name" value="ATPase_P-typ_transduc_dom_A_sf"/>
</dbReference>
<evidence type="ECO:0000259" key="10">
    <source>
        <dbReference type="SMART" id="SM00831"/>
    </source>
</evidence>
<dbReference type="Pfam" id="PF13246">
    <property type="entry name" value="Cation_ATPase"/>
    <property type="match status" value="1"/>
</dbReference>
<reference evidence="11 12" key="1">
    <citation type="submission" date="2020-08" db="EMBL/GenBank/DDBJ databases">
        <title>Sequencing the genomes of 1000 actinobacteria strains.</title>
        <authorList>
            <person name="Klenk H.-P."/>
        </authorList>
    </citation>
    <scope>NUCLEOTIDE SEQUENCE [LARGE SCALE GENOMIC DNA]</scope>
    <source>
        <strain evidence="11 12">DSM 45790</strain>
    </source>
</reference>
<dbReference type="PROSITE" id="PS00154">
    <property type="entry name" value="ATPASE_E1_E2"/>
    <property type="match status" value="1"/>
</dbReference>
<dbReference type="EC" id="3.6.3.-" evidence="11"/>
<name>A0A7W9DQF2_9ACTN</name>
<dbReference type="InterPro" id="IPR059000">
    <property type="entry name" value="ATPase_P-type_domA"/>
</dbReference>
<dbReference type="SUPFAM" id="SSF81660">
    <property type="entry name" value="Metal cation-transporting ATPase, ATP-binding domain N"/>
    <property type="match status" value="1"/>
</dbReference>
<dbReference type="SFLD" id="SFLDS00003">
    <property type="entry name" value="Haloacid_Dehalogenase"/>
    <property type="match status" value="1"/>
</dbReference>
<sequence length="1461" mass="150799">MFLLRGLGGGLGGGLGRGLKVPAAALASLLPDQVRGLLPCPRRVHACAGGLRVELRHVGGGAAAARALEKRLLRIDGVTRAEVNGALGFVFAGCDPRRADVAALVSAVDELDVPGGDDGGRTARHAADRQARALVELGAGLAGMGLTLAGQVVRVARVPAALPALLQLAEAAPRVRHEVERRVGRPTANVVFATARFTAQTLALRPLGMLIESLAATGRLAEARAGLRAWHDAEERLAAAKGSYRHLRTACAARPVPLPYGPIERYADSLSVGALASYGVTSLLSAHQERALAMLVSATPRAARLGRDAFVSTLSRAAAHRGGLVLDRDALRGMDRVDTVVFDADALTRNTWTVHEVIIMDSGVDVDELHARIYTMLEGADATRRHERDDWAAEPLAAVPATAPHWSDKGVRPVAVTLNGETAAFVGVVPDTPPWAEALVGAARGTCAVVLAGGHPSLSWRLGAETSVPGGDRLARSVRALQKDGHGVAVVAARPRRGLREADLGIGLLAGRDRTPWDADVIGGPEVAHMLLTAFAPARVASRRGLKVSAAGSAVGAGLTVLGPAAGAVRRVQLAGDCASLAALATGAWSGRDLGRGRLPERADRTPWHALPASDVLERLSTSLSGLTEEEAARRGDGRRPRPRAVRLPLLRATAEELANPLTPVLATAAGVSASVGSALDAVLIAGVLAVNGLIGGAQRHNADRALHRLTGATAISVRVRRPSGTVSATAGDLVPGDVIELRAGDAVPADCRVLKARGVEVDEAPLTGESRLAAKSVLPTAALAVAERSSMVYQGTTVAAGECLAVVVATGPATEARRTAEFERGQVPPTGVELRLRALSRQIMPVAVGSGALLMATNLLRRSPLAGALAPAVNLAVAAVPEGLPFIATVAELAAAKRLSTRETLVRNPSTIEALGRVDVLCFDKTGTLTQGSISLRGISDGRVELPADALPADYRRILAAALRAGPKFDGEGVVPHPTDRAVMEGAARLGVDPTEGLPGWRRVAELPFESARGYHAVLGTAPASRHGTRARGGRPHVLNVKGAPEVVLTRCVTMLSDGQVAPLDDEAATTLAKEVDRLAQQGLRVLAVAERAASRRLDLDESRIDGLCFLGFLGLADPVRPTAARSVARLARAGVRIVMITGDHPSTAEAIAAELNVVNGPRIMTGPQLDRLDDAALAKVLPEVSVFARVTPAHKARIVEGLQRAGRVVAVTGDGANDAPAIRLADVGVALGSRATPAARAAADVVVTDDRIETIVEAIVEGRAMWSSVRDALGILLGGNLGEIVFTVGSNLLAGRNTLNARQLLLVNLLTDMLPALAVAVRPPSATSPETLLSEGPEASLGEALNRDIYARAATTAAAASLAWTFARYTGTASRADTVGLIGLVVAQLAQTVAAGGRDRTVLLAASVSLASLFVVISVPGLSHVFGCRPVGPVAWGIGLAGGTAAGLATRVLGRPSGG</sequence>
<dbReference type="InterPro" id="IPR006068">
    <property type="entry name" value="ATPase_P-typ_cation-transptr_C"/>
</dbReference>
<dbReference type="InterPro" id="IPR018303">
    <property type="entry name" value="ATPase_P-typ_P_site"/>
</dbReference>
<evidence type="ECO:0000256" key="5">
    <source>
        <dbReference type="ARBA" id="ARBA00022967"/>
    </source>
</evidence>
<accession>A0A7W9DQF2</accession>
<proteinExistence type="predicted"/>
<dbReference type="PANTHER" id="PTHR42861">
    <property type="entry name" value="CALCIUM-TRANSPORTING ATPASE"/>
    <property type="match status" value="1"/>
</dbReference>
<keyword evidence="5" id="KW-1278">Translocase</keyword>
<comment type="caution">
    <text evidence="11">The sequence shown here is derived from an EMBL/GenBank/DDBJ whole genome shotgun (WGS) entry which is preliminary data.</text>
</comment>
<dbReference type="EMBL" id="JACHBR010000001">
    <property type="protein sequence ID" value="MBB5627353.1"/>
    <property type="molecule type" value="Genomic_DNA"/>
</dbReference>
<dbReference type="SFLD" id="SFLDF00027">
    <property type="entry name" value="p-type_atpase"/>
    <property type="match status" value="1"/>
</dbReference>